<reference evidence="1" key="1">
    <citation type="submission" date="2018-11" db="EMBL/GenBank/DDBJ databases">
        <authorList>
            <consortium name="Pathogen Informatics"/>
        </authorList>
    </citation>
    <scope>NUCLEOTIDE SEQUENCE</scope>
</reference>
<dbReference type="AlphaFoldDB" id="A0A3S4ZDR8"/>
<dbReference type="Proteomes" id="UP000784294">
    <property type="component" value="Unassembled WGS sequence"/>
</dbReference>
<keyword evidence="2" id="KW-1185">Reference proteome</keyword>
<evidence type="ECO:0000313" key="1">
    <source>
        <dbReference type="EMBL" id="VEL08915.1"/>
    </source>
</evidence>
<proteinExistence type="predicted"/>
<dbReference type="EMBL" id="CAAALY010005049">
    <property type="protein sequence ID" value="VEL08915.1"/>
    <property type="molecule type" value="Genomic_DNA"/>
</dbReference>
<sequence>MAVELGISPNDCRCPLIHAKEFINETLNEGIKFMVSII</sequence>
<evidence type="ECO:0000313" key="2">
    <source>
        <dbReference type="Proteomes" id="UP000784294"/>
    </source>
</evidence>
<organism evidence="1 2">
    <name type="scientific">Protopolystoma xenopodis</name>
    <dbReference type="NCBI Taxonomy" id="117903"/>
    <lineage>
        <taxon>Eukaryota</taxon>
        <taxon>Metazoa</taxon>
        <taxon>Spiralia</taxon>
        <taxon>Lophotrochozoa</taxon>
        <taxon>Platyhelminthes</taxon>
        <taxon>Monogenea</taxon>
        <taxon>Polyopisthocotylea</taxon>
        <taxon>Polystomatidea</taxon>
        <taxon>Polystomatidae</taxon>
        <taxon>Protopolystoma</taxon>
    </lineage>
</organism>
<comment type="caution">
    <text evidence="1">The sequence shown here is derived from an EMBL/GenBank/DDBJ whole genome shotgun (WGS) entry which is preliminary data.</text>
</comment>
<name>A0A3S4ZDR8_9PLAT</name>
<protein>
    <submittedName>
        <fullName evidence="1">Uncharacterized protein</fullName>
    </submittedName>
</protein>
<accession>A0A3S4ZDR8</accession>
<gene>
    <name evidence="1" type="ORF">PXEA_LOCUS2355</name>
</gene>